<feature type="chain" id="PRO_5040953737" description="Glucosylceramidase" evidence="4">
    <location>
        <begin position="20"/>
        <end position="458"/>
    </location>
</feature>
<keyword evidence="8" id="KW-1185">Reference proteome</keyword>
<evidence type="ECO:0000313" key="8">
    <source>
        <dbReference type="Proteomes" id="UP001165065"/>
    </source>
</evidence>
<dbReference type="InterPro" id="IPR033453">
    <property type="entry name" value="Glyco_hydro_30_TIM-barrel"/>
</dbReference>
<dbReference type="PANTHER" id="PTHR11069:SF23">
    <property type="entry name" value="LYSOSOMAL ACID GLUCOSYLCERAMIDASE"/>
    <property type="match status" value="1"/>
</dbReference>
<dbReference type="InterPro" id="IPR001139">
    <property type="entry name" value="Glyco_hydro_30"/>
</dbReference>
<feature type="domain" description="Glycosyl hydrolase family 30 TIM-barrel" evidence="5">
    <location>
        <begin position="64"/>
        <end position="215"/>
    </location>
</feature>
<evidence type="ECO:0000259" key="5">
    <source>
        <dbReference type="Pfam" id="PF02055"/>
    </source>
</evidence>
<sequence length="458" mass="51179">MKLIHALIITTFGCSVSRAVTTATPKECFATTEDRIKNLQPCSTTTDSQETWTLNLDCEPLQAIDGFGAAWTDATTFLFDQLSESDQDKLMTDLFTTKGIGMEFMRMTIGQSDLTPDSRWSFDENDGLPDKDLSNWSLTEQGERMRKWILRMGDYNPDILLLGSQWSPPGWMKQNNNLRWEFRDSYVQYFVNFLQAYITVGIELDAITLQNEPLHTAPLSGEAWTMFMDSEYAAILSNATFEAIRREGLSTKIWAYDHNTDHPEYPQYVMDNSPSVDTVAWHCYGGGFSPLKDFAAANPGVKQYMTECWLHETSGEGFFDLPQFIMRPIQNGASGSLAWTLAGSVDLDVSYPGGCEQCTGIVQVNQKVADYELTGDYYKLGQFSKFVRKGARYLHVDGDYVWDDGTGVESAAFVNTDGSTVIVIMNKFQDDLTVTLGGVDGGDVVGVVQGRSVTTWLL</sequence>
<dbReference type="AlphaFoldDB" id="A0A9W7GKU6"/>
<dbReference type="InterPro" id="IPR017853">
    <property type="entry name" value="GH"/>
</dbReference>
<evidence type="ECO:0000259" key="6">
    <source>
        <dbReference type="Pfam" id="PF17189"/>
    </source>
</evidence>
<feature type="domain" description="Glycosyl hydrolase family 30 beta sandwich" evidence="6">
    <location>
        <begin position="406"/>
        <end position="456"/>
    </location>
</feature>
<keyword evidence="2 4" id="KW-0732">Signal</keyword>
<comment type="similarity">
    <text evidence="1">Belongs to the glycosyl hydrolase 30 family.</text>
</comment>
<dbReference type="InterPro" id="IPR013780">
    <property type="entry name" value="Glyco_hydro_b"/>
</dbReference>
<dbReference type="Proteomes" id="UP001165065">
    <property type="component" value="Unassembled WGS sequence"/>
</dbReference>
<dbReference type="EMBL" id="BRYA01000351">
    <property type="protein sequence ID" value="GMI47581.1"/>
    <property type="molecule type" value="Genomic_DNA"/>
</dbReference>
<proteinExistence type="inferred from homology"/>
<dbReference type="GO" id="GO:0006680">
    <property type="term" value="P:glucosylceramide catabolic process"/>
    <property type="evidence" value="ECO:0007669"/>
    <property type="project" value="TreeGrafter"/>
</dbReference>
<evidence type="ECO:0008006" key="9">
    <source>
        <dbReference type="Google" id="ProtNLM"/>
    </source>
</evidence>
<dbReference type="Pfam" id="PF02055">
    <property type="entry name" value="Glyco_hydro_30"/>
    <property type="match status" value="1"/>
</dbReference>
<dbReference type="Gene3D" id="3.20.20.80">
    <property type="entry name" value="Glycosidases"/>
    <property type="match status" value="1"/>
</dbReference>
<dbReference type="GO" id="GO:0016020">
    <property type="term" value="C:membrane"/>
    <property type="evidence" value="ECO:0007669"/>
    <property type="project" value="GOC"/>
</dbReference>
<dbReference type="PANTHER" id="PTHR11069">
    <property type="entry name" value="GLUCOSYLCERAMIDASE"/>
    <property type="match status" value="1"/>
</dbReference>
<dbReference type="Gene3D" id="2.60.40.1180">
    <property type="entry name" value="Golgi alpha-mannosidase II"/>
    <property type="match status" value="1"/>
</dbReference>
<comment type="caution">
    <text evidence="7">The sequence shown here is derived from an EMBL/GenBank/DDBJ whole genome shotgun (WGS) entry which is preliminary data.</text>
</comment>
<dbReference type="InterPro" id="IPR033452">
    <property type="entry name" value="GH30_C"/>
</dbReference>
<dbReference type="OrthoDB" id="2160638at2759"/>
<evidence type="ECO:0000256" key="3">
    <source>
        <dbReference type="ARBA" id="ARBA00022801"/>
    </source>
</evidence>
<dbReference type="Pfam" id="PF17189">
    <property type="entry name" value="Glyco_hydro_30C"/>
    <property type="match status" value="1"/>
</dbReference>
<evidence type="ECO:0000256" key="1">
    <source>
        <dbReference type="ARBA" id="ARBA00005382"/>
    </source>
</evidence>
<gene>
    <name evidence="7" type="ORF">TrCOL_g4640</name>
</gene>
<reference evidence="8" key="1">
    <citation type="journal article" date="2023" name="Commun. Biol.">
        <title>Genome analysis of Parmales, the sister group of diatoms, reveals the evolutionary specialization of diatoms from phago-mixotrophs to photoautotrophs.</title>
        <authorList>
            <person name="Ban H."/>
            <person name="Sato S."/>
            <person name="Yoshikawa S."/>
            <person name="Yamada K."/>
            <person name="Nakamura Y."/>
            <person name="Ichinomiya M."/>
            <person name="Sato N."/>
            <person name="Blanc-Mathieu R."/>
            <person name="Endo H."/>
            <person name="Kuwata A."/>
            <person name="Ogata H."/>
        </authorList>
    </citation>
    <scope>NUCLEOTIDE SEQUENCE [LARGE SCALE GENOMIC DNA]</scope>
</reference>
<name>A0A9W7GKU6_9STRA</name>
<dbReference type="SUPFAM" id="SSF51445">
    <property type="entry name" value="(Trans)glycosidases"/>
    <property type="match status" value="1"/>
</dbReference>
<protein>
    <recommendedName>
        <fullName evidence="9">Glucosylceramidase</fullName>
    </recommendedName>
</protein>
<dbReference type="GO" id="GO:0004348">
    <property type="term" value="F:glucosylceramidase activity"/>
    <property type="evidence" value="ECO:0007669"/>
    <property type="project" value="InterPro"/>
</dbReference>
<feature type="signal peptide" evidence="4">
    <location>
        <begin position="1"/>
        <end position="19"/>
    </location>
</feature>
<evidence type="ECO:0000256" key="4">
    <source>
        <dbReference type="SAM" id="SignalP"/>
    </source>
</evidence>
<organism evidence="7 8">
    <name type="scientific">Triparma columacea</name>
    <dbReference type="NCBI Taxonomy" id="722753"/>
    <lineage>
        <taxon>Eukaryota</taxon>
        <taxon>Sar</taxon>
        <taxon>Stramenopiles</taxon>
        <taxon>Ochrophyta</taxon>
        <taxon>Bolidophyceae</taxon>
        <taxon>Parmales</taxon>
        <taxon>Triparmaceae</taxon>
        <taxon>Triparma</taxon>
    </lineage>
</organism>
<evidence type="ECO:0000313" key="7">
    <source>
        <dbReference type="EMBL" id="GMI47581.1"/>
    </source>
</evidence>
<accession>A0A9W7GKU6</accession>
<evidence type="ECO:0000256" key="2">
    <source>
        <dbReference type="ARBA" id="ARBA00022729"/>
    </source>
</evidence>
<keyword evidence="3" id="KW-0378">Hydrolase</keyword>